<dbReference type="Proteomes" id="UP000321204">
    <property type="component" value="Chromosome"/>
</dbReference>
<dbReference type="InterPro" id="IPR011990">
    <property type="entry name" value="TPR-like_helical_dom_sf"/>
</dbReference>
<evidence type="ECO:0000256" key="2">
    <source>
        <dbReference type="ARBA" id="ARBA00006275"/>
    </source>
</evidence>
<feature type="domain" description="SusD-like N-terminal" evidence="8">
    <location>
        <begin position="99"/>
        <end position="231"/>
    </location>
</feature>
<evidence type="ECO:0000313" key="9">
    <source>
        <dbReference type="EMBL" id="QEC55683.1"/>
    </source>
</evidence>
<feature type="domain" description="RagB/SusD" evidence="7">
    <location>
        <begin position="284"/>
        <end position="611"/>
    </location>
</feature>
<evidence type="ECO:0000256" key="4">
    <source>
        <dbReference type="ARBA" id="ARBA00023136"/>
    </source>
</evidence>
<dbReference type="OrthoDB" id="5694214at2"/>
<dbReference type="Pfam" id="PF07980">
    <property type="entry name" value="SusD_RagB"/>
    <property type="match status" value="1"/>
</dbReference>
<dbReference type="InterPro" id="IPR033985">
    <property type="entry name" value="SusD-like_N"/>
</dbReference>
<reference evidence="9 10" key="1">
    <citation type="journal article" date="2015" name="Int. J. Syst. Evol. Microbiol.">
        <title>Flavisolibacter ginsenosidimutans sp. nov., with ginsenoside-converting activity isolated from soil used for cultivating ginseng.</title>
        <authorList>
            <person name="Zhao Y."/>
            <person name="Liu Q."/>
            <person name="Kang M.S."/>
            <person name="Jin F."/>
            <person name="Yu H."/>
            <person name="Im W.T."/>
        </authorList>
    </citation>
    <scope>NUCLEOTIDE SEQUENCE [LARGE SCALE GENOMIC DNA]</scope>
    <source>
        <strain evidence="9 10">Gsoil 636</strain>
    </source>
</reference>
<dbReference type="AlphaFoldDB" id="A0A5B8UGQ3"/>
<evidence type="ECO:0000256" key="1">
    <source>
        <dbReference type="ARBA" id="ARBA00004442"/>
    </source>
</evidence>
<evidence type="ECO:0000313" key="10">
    <source>
        <dbReference type="Proteomes" id="UP000321204"/>
    </source>
</evidence>
<comment type="subcellular location">
    <subcellularLocation>
        <location evidence="1">Cell outer membrane</location>
    </subcellularLocation>
</comment>
<keyword evidence="3" id="KW-0732">Signal</keyword>
<organism evidence="9 10">
    <name type="scientific">Flavisolibacter ginsenosidimutans</name>
    <dbReference type="NCBI Taxonomy" id="661481"/>
    <lineage>
        <taxon>Bacteria</taxon>
        <taxon>Pseudomonadati</taxon>
        <taxon>Bacteroidota</taxon>
        <taxon>Chitinophagia</taxon>
        <taxon>Chitinophagales</taxon>
        <taxon>Chitinophagaceae</taxon>
        <taxon>Flavisolibacter</taxon>
    </lineage>
</organism>
<comment type="similarity">
    <text evidence="2">Belongs to the SusD family.</text>
</comment>
<dbReference type="Pfam" id="PF14322">
    <property type="entry name" value="SusD-like_3"/>
    <property type="match status" value="1"/>
</dbReference>
<dbReference type="RefSeq" id="WP_146784854.1">
    <property type="nucleotide sequence ID" value="NZ_BAABIO010000002.1"/>
</dbReference>
<dbReference type="KEGG" id="fgg:FSB75_07185"/>
<dbReference type="GO" id="GO:0009279">
    <property type="term" value="C:cell outer membrane"/>
    <property type="evidence" value="ECO:0007669"/>
    <property type="project" value="UniProtKB-SubCell"/>
</dbReference>
<evidence type="ECO:0000256" key="5">
    <source>
        <dbReference type="ARBA" id="ARBA00023237"/>
    </source>
</evidence>
<sequence>MKNLKLYTAAIGLFGLAACSKVLDKTNLSNLQPDLVFKDSTLVQLNMDNLYDNNLPLWGGQNTGSSLSGVQPQLSEESSGSSKFMDGTMSYGTDEPKDYGTSLNTNNTQPSNNWGKIRQVNTFIKSIQESPLPDYTRRKFLAQALFFRAFRYWDIVRIYGGVPLVLTPLDGVGNDARDAALLPRNKTSECFAQMVKDLDYAIANLPGKWTGSDWGKITSGAAAAFKGRVLLYWASPMFNPSDIASRWQDAYNANLQAKTILDANGFGLNSNYKTMWFSEVNNPEAVMVTSYNTATGDQAKKNNGWDKSCRPSYLNGSGSNQPTWELVRSYPMKDGKMPGDATSAYPYYDSLYYKNRDPRFDATIAYNGCTWPLDGNANLRLWTYYETSTKSTESSASNTGFYCRKAVSEGTFTFGDPQYSGTDWMEIRYAEVLLNLAESAVGISKIATTEEGYQGIIKVRQRAGITAGSNGLYGLNSGLSRAQLFDAILFERKIEFAFEGKRFWDLYRWKRMSDLNGWYRNRLRIVLKTGTGIPTAAALKDPTSASFRDVQNLDNMMTNYFQTIRNNNHDASNSTTKLDTNPINFLSTYYFFPIPLAAITNDPNLQQNNNWGGSFDPLQ</sequence>
<proteinExistence type="inferred from homology"/>
<keyword evidence="4" id="KW-0472">Membrane</keyword>
<accession>A0A5B8UGQ3</accession>
<keyword evidence="10" id="KW-1185">Reference proteome</keyword>
<evidence type="ECO:0000256" key="6">
    <source>
        <dbReference type="SAM" id="MobiDB-lite"/>
    </source>
</evidence>
<evidence type="ECO:0000259" key="7">
    <source>
        <dbReference type="Pfam" id="PF07980"/>
    </source>
</evidence>
<gene>
    <name evidence="9" type="ORF">FSB75_07185</name>
</gene>
<feature type="compositionally biased region" description="Polar residues" evidence="6">
    <location>
        <begin position="66"/>
        <end position="82"/>
    </location>
</feature>
<dbReference type="Gene3D" id="1.25.40.390">
    <property type="match status" value="1"/>
</dbReference>
<name>A0A5B8UGQ3_9BACT</name>
<dbReference type="SUPFAM" id="SSF48452">
    <property type="entry name" value="TPR-like"/>
    <property type="match status" value="1"/>
</dbReference>
<feature type="region of interest" description="Disordered" evidence="6">
    <location>
        <begin position="66"/>
        <end position="85"/>
    </location>
</feature>
<evidence type="ECO:0000256" key="3">
    <source>
        <dbReference type="ARBA" id="ARBA00022729"/>
    </source>
</evidence>
<dbReference type="EMBL" id="CP042433">
    <property type="protein sequence ID" value="QEC55683.1"/>
    <property type="molecule type" value="Genomic_DNA"/>
</dbReference>
<dbReference type="PROSITE" id="PS51257">
    <property type="entry name" value="PROKAR_LIPOPROTEIN"/>
    <property type="match status" value="1"/>
</dbReference>
<evidence type="ECO:0000259" key="8">
    <source>
        <dbReference type="Pfam" id="PF14322"/>
    </source>
</evidence>
<protein>
    <submittedName>
        <fullName evidence="9">RagB/SusD family nutrient uptake outer membrane protein</fullName>
    </submittedName>
</protein>
<dbReference type="InterPro" id="IPR012944">
    <property type="entry name" value="SusD_RagB_dom"/>
</dbReference>
<keyword evidence="5" id="KW-0998">Cell outer membrane</keyword>